<evidence type="ECO:0000313" key="2">
    <source>
        <dbReference type="EMBL" id="THV04651.1"/>
    </source>
</evidence>
<feature type="compositionally biased region" description="Basic and acidic residues" evidence="1">
    <location>
        <begin position="637"/>
        <end position="648"/>
    </location>
</feature>
<proteinExistence type="predicted"/>
<name>A0A4S8MPE9_DENBC</name>
<dbReference type="OrthoDB" id="2634326at2759"/>
<keyword evidence="3" id="KW-1185">Reference proteome</keyword>
<reference evidence="2 3" key="1">
    <citation type="journal article" date="2019" name="Nat. Ecol. Evol.">
        <title>Megaphylogeny resolves global patterns of mushroom evolution.</title>
        <authorList>
            <person name="Varga T."/>
            <person name="Krizsan K."/>
            <person name="Foldi C."/>
            <person name="Dima B."/>
            <person name="Sanchez-Garcia M."/>
            <person name="Sanchez-Ramirez S."/>
            <person name="Szollosi G.J."/>
            <person name="Szarkandi J.G."/>
            <person name="Papp V."/>
            <person name="Albert L."/>
            <person name="Andreopoulos W."/>
            <person name="Angelini C."/>
            <person name="Antonin V."/>
            <person name="Barry K.W."/>
            <person name="Bougher N.L."/>
            <person name="Buchanan P."/>
            <person name="Buyck B."/>
            <person name="Bense V."/>
            <person name="Catcheside P."/>
            <person name="Chovatia M."/>
            <person name="Cooper J."/>
            <person name="Damon W."/>
            <person name="Desjardin D."/>
            <person name="Finy P."/>
            <person name="Geml J."/>
            <person name="Haridas S."/>
            <person name="Hughes K."/>
            <person name="Justo A."/>
            <person name="Karasinski D."/>
            <person name="Kautmanova I."/>
            <person name="Kiss B."/>
            <person name="Kocsube S."/>
            <person name="Kotiranta H."/>
            <person name="LaButti K.M."/>
            <person name="Lechner B.E."/>
            <person name="Liimatainen K."/>
            <person name="Lipzen A."/>
            <person name="Lukacs Z."/>
            <person name="Mihaltcheva S."/>
            <person name="Morgado L.N."/>
            <person name="Niskanen T."/>
            <person name="Noordeloos M.E."/>
            <person name="Ohm R.A."/>
            <person name="Ortiz-Santana B."/>
            <person name="Ovrebo C."/>
            <person name="Racz N."/>
            <person name="Riley R."/>
            <person name="Savchenko A."/>
            <person name="Shiryaev A."/>
            <person name="Soop K."/>
            <person name="Spirin V."/>
            <person name="Szebenyi C."/>
            <person name="Tomsovsky M."/>
            <person name="Tulloss R.E."/>
            <person name="Uehling J."/>
            <person name="Grigoriev I.V."/>
            <person name="Vagvolgyi C."/>
            <person name="Papp T."/>
            <person name="Martin F.M."/>
            <person name="Miettinen O."/>
            <person name="Hibbett D.S."/>
            <person name="Nagy L.G."/>
        </authorList>
    </citation>
    <scope>NUCLEOTIDE SEQUENCE [LARGE SCALE GENOMIC DNA]</scope>
    <source>
        <strain evidence="2 3">CBS 962.96</strain>
    </source>
</reference>
<protein>
    <submittedName>
        <fullName evidence="2">Uncharacterized protein</fullName>
    </submittedName>
</protein>
<accession>A0A4S8MPE9</accession>
<dbReference type="Proteomes" id="UP000297245">
    <property type="component" value="Unassembled WGS sequence"/>
</dbReference>
<evidence type="ECO:0000313" key="3">
    <source>
        <dbReference type="Proteomes" id="UP000297245"/>
    </source>
</evidence>
<dbReference type="EMBL" id="ML179054">
    <property type="protein sequence ID" value="THV04651.1"/>
    <property type="molecule type" value="Genomic_DNA"/>
</dbReference>
<sequence length="915" mass="103732">MFDIGHDIFHLLPFVDEISLTEPLEAPLDVFDWFQYTQPREAALLMIVAEADGFVFENPRCKQDSTICHRVAISSDIDGNDLGCLFRVDQEDYDCDCPQVMFRPDQDCRRCIRRALLYLDDRFDRFGHVQEHVLDDEEGKSADSTTTVSQPKPSTSKLSNSKSSTSKPLTNKPAFPKASASSGIQSPTASMSNKRARDDSDDEQPKPKKARYSSRVRMTAHDRLQFQLSHRRGLQPLVQSPNFKAHYSFMTLYLTEADLLKNKDSSATITYTDGLTGAIHARTQTFITSPNCLSIPRPPFGSTRDLYRRADARYGEDDPLQWPQPFNSSSIYLACLPVRPTSSDHPYYEHDCLWHTLNPQDLSFTPDGYVAKEGVIRQDLAESLSKSVEYVCARHSLFRAAQGQDDWALSLIKEFNATIMICVHRLTSVSSPLHSHAQGLVELQRACLYSHALIDYVEVFRPRMSAQQGVRQSRTERCMGAFVWNDDHAISLFSAGLPVYYVRLFSDFDRQNILNYCELEMPSCIVTAASPPYPIIYSGEAGADQKFAAIRQASISCYNVESPFQNMHLPGQYSSSYTIGSGRRITSFAESPASSSTQSSSGPVRSEPSRVSASGAPYQKDKQKRRGKRQAKNPPKVQRDVFADLPSDRDIVPPSIMTWRDANKTIDTWHPDCRYTSGQRPKVETIVPDPAVIIGPETRERQDLYLSEWARLRQPWLQRCRDPHTQQKPLTVALWRRILGLSSSGHWKGGTPQNPHEEELKQATELVQSSFARYAPNMPPFSTSPPPIPGLQEAKEFMRELTLINFRYQLLHVDEIMLIENMFEGCTDLFTLTSLTSNFGFAADRWSDRVGPLLLFWRLMSSWPGTKADIWDRGEDPNLPQMVGPGEEWERVLVRFYVQTHFNAVGYAPVLPRKI</sequence>
<feature type="compositionally biased region" description="Polar residues" evidence="1">
    <location>
        <begin position="179"/>
        <end position="193"/>
    </location>
</feature>
<feature type="compositionally biased region" description="Basic and acidic residues" evidence="1">
    <location>
        <begin position="195"/>
        <end position="206"/>
    </location>
</feature>
<dbReference type="AlphaFoldDB" id="A0A4S8MPE9"/>
<feature type="region of interest" description="Disordered" evidence="1">
    <location>
        <begin position="588"/>
        <end position="648"/>
    </location>
</feature>
<gene>
    <name evidence="2" type="ORF">K435DRAFT_850726</name>
</gene>
<feature type="compositionally biased region" description="Low complexity" evidence="1">
    <location>
        <begin position="151"/>
        <end position="173"/>
    </location>
</feature>
<evidence type="ECO:0000256" key="1">
    <source>
        <dbReference type="SAM" id="MobiDB-lite"/>
    </source>
</evidence>
<feature type="region of interest" description="Disordered" evidence="1">
    <location>
        <begin position="137"/>
        <end position="215"/>
    </location>
</feature>
<organism evidence="2 3">
    <name type="scientific">Dendrothele bispora (strain CBS 962.96)</name>
    <dbReference type="NCBI Taxonomy" id="1314807"/>
    <lineage>
        <taxon>Eukaryota</taxon>
        <taxon>Fungi</taxon>
        <taxon>Dikarya</taxon>
        <taxon>Basidiomycota</taxon>
        <taxon>Agaricomycotina</taxon>
        <taxon>Agaricomycetes</taxon>
        <taxon>Agaricomycetidae</taxon>
        <taxon>Agaricales</taxon>
        <taxon>Agaricales incertae sedis</taxon>
        <taxon>Dendrothele</taxon>
    </lineage>
</organism>
<feature type="compositionally biased region" description="Low complexity" evidence="1">
    <location>
        <begin position="588"/>
        <end position="606"/>
    </location>
</feature>
<feature type="compositionally biased region" description="Basic residues" evidence="1">
    <location>
        <begin position="622"/>
        <end position="631"/>
    </location>
</feature>